<keyword evidence="4" id="KW-0997">Cell inner membrane</keyword>
<evidence type="ECO:0000259" key="9">
    <source>
        <dbReference type="Pfam" id="PF00482"/>
    </source>
</evidence>
<evidence type="ECO:0000313" key="10">
    <source>
        <dbReference type="EMBL" id="OGH71111.1"/>
    </source>
</evidence>
<dbReference type="STRING" id="1798683.A3C90_01390"/>
<dbReference type="AlphaFoldDB" id="A0A1F6MHH5"/>
<organism evidence="10 11">
    <name type="scientific">Candidatus Magasanikbacteria bacterium RIFCSPHIGHO2_02_FULL_51_14</name>
    <dbReference type="NCBI Taxonomy" id="1798683"/>
    <lineage>
        <taxon>Bacteria</taxon>
        <taxon>Candidatus Magasanikiibacteriota</taxon>
    </lineage>
</organism>
<dbReference type="InterPro" id="IPR042094">
    <property type="entry name" value="T2SS_GspF_sf"/>
</dbReference>
<dbReference type="Pfam" id="PF00482">
    <property type="entry name" value="T2SSF"/>
    <property type="match status" value="2"/>
</dbReference>
<evidence type="ECO:0000313" key="11">
    <source>
        <dbReference type="Proteomes" id="UP000177457"/>
    </source>
</evidence>
<comment type="subcellular location">
    <subcellularLocation>
        <location evidence="1">Cell inner membrane</location>
        <topology evidence="1">Multi-pass membrane protein</topology>
    </subcellularLocation>
</comment>
<gene>
    <name evidence="10" type="ORF">A3C90_01390</name>
</gene>
<feature type="transmembrane region" description="Helical" evidence="8">
    <location>
        <begin position="125"/>
        <end position="148"/>
    </location>
</feature>
<comment type="similarity">
    <text evidence="2">Belongs to the GSP F family.</text>
</comment>
<dbReference type="InterPro" id="IPR003004">
    <property type="entry name" value="GspF/PilC"/>
</dbReference>
<reference evidence="10 11" key="1">
    <citation type="journal article" date="2016" name="Nat. Commun.">
        <title>Thousands of microbial genomes shed light on interconnected biogeochemical processes in an aquifer system.</title>
        <authorList>
            <person name="Anantharaman K."/>
            <person name="Brown C.T."/>
            <person name="Hug L.A."/>
            <person name="Sharon I."/>
            <person name="Castelle C.J."/>
            <person name="Probst A.J."/>
            <person name="Thomas B.C."/>
            <person name="Singh A."/>
            <person name="Wilkins M.J."/>
            <person name="Karaoz U."/>
            <person name="Brodie E.L."/>
            <person name="Williams K.H."/>
            <person name="Hubbard S.S."/>
            <person name="Banfield J.F."/>
        </authorList>
    </citation>
    <scope>NUCLEOTIDE SEQUENCE [LARGE SCALE GENOMIC DNA]</scope>
</reference>
<dbReference type="GO" id="GO:0005886">
    <property type="term" value="C:plasma membrane"/>
    <property type="evidence" value="ECO:0007669"/>
    <property type="project" value="UniProtKB-SubCell"/>
</dbReference>
<dbReference type="GO" id="GO:0015628">
    <property type="term" value="P:protein secretion by the type II secretion system"/>
    <property type="evidence" value="ECO:0007669"/>
    <property type="project" value="TreeGrafter"/>
</dbReference>
<evidence type="ECO:0000256" key="1">
    <source>
        <dbReference type="ARBA" id="ARBA00004429"/>
    </source>
</evidence>
<dbReference type="PANTHER" id="PTHR30012">
    <property type="entry name" value="GENERAL SECRETION PATHWAY PROTEIN"/>
    <property type="match status" value="1"/>
</dbReference>
<dbReference type="InterPro" id="IPR018076">
    <property type="entry name" value="T2SS_GspF_dom"/>
</dbReference>
<protein>
    <recommendedName>
        <fullName evidence="9">Type II secretion system protein GspF domain-containing protein</fullName>
    </recommendedName>
</protein>
<feature type="domain" description="Type II secretion system protein GspF" evidence="9">
    <location>
        <begin position="232"/>
        <end position="355"/>
    </location>
</feature>
<dbReference type="Gene3D" id="1.20.81.30">
    <property type="entry name" value="Type II secretion system (T2SS), domain F"/>
    <property type="match status" value="2"/>
</dbReference>
<evidence type="ECO:0000256" key="5">
    <source>
        <dbReference type="ARBA" id="ARBA00022692"/>
    </source>
</evidence>
<dbReference type="PANTHER" id="PTHR30012:SF0">
    <property type="entry name" value="TYPE II SECRETION SYSTEM PROTEIN F-RELATED"/>
    <property type="match status" value="1"/>
</dbReference>
<keyword evidence="7 8" id="KW-0472">Membrane</keyword>
<evidence type="ECO:0000256" key="4">
    <source>
        <dbReference type="ARBA" id="ARBA00022519"/>
    </source>
</evidence>
<feature type="domain" description="Type II secretion system protein GspF" evidence="9">
    <location>
        <begin position="26"/>
        <end position="149"/>
    </location>
</feature>
<accession>A0A1F6MHH5</accession>
<dbReference type="Proteomes" id="UP000177457">
    <property type="component" value="Unassembled WGS sequence"/>
</dbReference>
<dbReference type="EMBL" id="MFQE01000035">
    <property type="protein sequence ID" value="OGH71111.1"/>
    <property type="molecule type" value="Genomic_DNA"/>
</dbReference>
<keyword evidence="6 8" id="KW-1133">Transmembrane helix</keyword>
<comment type="caution">
    <text evidence="10">The sequence shown here is derived from an EMBL/GenBank/DDBJ whole genome shotgun (WGS) entry which is preliminary data.</text>
</comment>
<evidence type="ECO:0000256" key="8">
    <source>
        <dbReference type="SAM" id="Phobius"/>
    </source>
</evidence>
<sequence>MPEAQKQPVNWTSRFSRIPTAQKIFFVDHLDTLIRAGIPLMQALEILAKETSQKTFQRAIRRLKEDVERGSPLSDAIEKQPHLFPRMYVKMVAAGEVSGTLEQSLEQIASLMKKSHALATAVRGAMIYPAVIFAAIGGIGLLMMTVVLPKLLMLFEDFEAELPLATRVFIALVKLGSNPIFLLSAVAVLTGLIVLSLVLLKRSPDFRKAIHRMNLRLPLIGRVAIQVNLAQFSFTLSSLLKSTIPIVEAVNIAGETCTNVNYRNALSDAAARLKGGNALSESLRSFPSLFPPIATEMIMVGEQSGQTESMLMKIADFYSKEVESTMKNFSSILEPVIIIILGIAVAGVALAVIMPMYTLIQSI</sequence>
<proteinExistence type="inferred from homology"/>
<keyword evidence="3" id="KW-1003">Cell membrane</keyword>
<evidence type="ECO:0000256" key="2">
    <source>
        <dbReference type="ARBA" id="ARBA00005745"/>
    </source>
</evidence>
<name>A0A1F6MHH5_9BACT</name>
<feature type="transmembrane region" description="Helical" evidence="8">
    <location>
        <begin position="336"/>
        <end position="360"/>
    </location>
</feature>
<feature type="transmembrane region" description="Helical" evidence="8">
    <location>
        <begin position="180"/>
        <end position="200"/>
    </location>
</feature>
<evidence type="ECO:0000256" key="3">
    <source>
        <dbReference type="ARBA" id="ARBA00022475"/>
    </source>
</evidence>
<evidence type="ECO:0000256" key="7">
    <source>
        <dbReference type="ARBA" id="ARBA00023136"/>
    </source>
</evidence>
<dbReference type="FunFam" id="1.20.81.30:FF:000001">
    <property type="entry name" value="Type II secretion system protein F"/>
    <property type="match status" value="2"/>
</dbReference>
<evidence type="ECO:0000256" key="6">
    <source>
        <dbReference type="ARBA" id="ARBA00022989"/>
    </source>
</evidence>
<keyword evidence="5 8" id="KW-0812">Transmembrane</keyword>